<feature type="region of interest" description="Disordered" evidence="1">
    <location>
        <begin position="100"/>
        <end position="132"/>
    </location>
</feature>
<sequence>MNSIADNLACNGSPINNEELVIKVLSGLGSEYKKLSAAIRARDNPITFEELFDKLLAQEMFINHSEPKVDTPMITAQLHQHSTNNGPKNRLPYSSNHRNITPSGSYNFRNQSFSPNNNSFTQQNTTKSNNQQVQCQLSDKFGHIAKVFRSKSHSTTETYANFVNRHSYASNSPSSWVVDSGASHQITNNSHSLQTPTEFSGMDAIIIGDGKRIPITYTGKSNGDLYEWLAYMTKSVTPRPQAYFVALTSPSLYLSHALLCHPQPRITKAYVSSFNLPVNHFESLHFVIHVYAIRVIVNHLILCYFC</sequence>
<keyword evidence="3" id="KW-1185">Reference proteome</keyword>
<feature type="compositionally biased region" description="Low complexity" evidence="1">
    <location>
        <begin position="107"/>
        <end position="132"/>
    </location>
</feature>
<reference evidence="2 3" key="1">
    <citation type="journal article" date="2021" name="bioRxiv">
        <title>Chromosome-scale and haplotype-resolved genome assembly of a tetraploid potato cultivar.</title>
        <authorList>
            <person name="Sun H."/>
            <person name="Jiao W.-B."/>
            <person name="Krause K."/>
            <person name="Campoy J.A."/>
            <person name="Goel M."/>
            <person name="Folz-Donahue K."/>
            <person name="Kukat C."/>
            <person name="Huettel B."/>
            <person name="Schneeberger K."/>
        </authorList>
    </citation>
    <scope>NUCLEOTIDE SEQUENCE [LARGE SCALE GENOMIC DNA]</scope>
    <source>
        <strain evidence="2">SolTubOtavaFocal</strain>
        <tissue evidence="2">Leaves</tissue>
    </source>
</reference>
<accession>A0ABQ7US89</accession>
<name>A0ABQ7US89_SOLTU</name>
<dbReference type="EMBL" id="JAIVGD010000018">
    <property type="protein sequence ID" value="KAH0754724.1"/>
    <property type="molecule type" value="Genomic_DNA"/>
</dbReference>
<evidence type="ECO:0000313" key="2">
    <source>
        <dbReference type="EMBL" id="KAH0754724.1"/>
    </source>
</evidence>
<proteinExistence type="predicted"/>
<gene>
    <name evidence="2" type="ORF">KY290_024994</name>
</gene>
<dbReference type="PANTHER" id="PTHR47481:SF21">
    <property type="entry name" value="BASIC-LEUCINE ZIPPER TRANSCRIPTION FACTOR Q-RELATED"/>
    <property type="match status" value="1"/>
</dbReference>
<protein>
    <submittedName>
        <fullName evidence="2">Uncharacterized protein</fullName>
    </submittedName>
</protein>
<dbReference type="Pfam" id="PF14223">
    <property type="entry name" value="Retrotran_gag_2"/>
    <property type="match status" value="1"/>
</dbReference>
<evidence type="ECO:0000313" key="3">
    <source>
        <dbReference type="Proteomes" id="UP000826656"/>
    </source>
</evidence>
<comment type="caution">
    <text evidence="2">The sequence shown here is derived from an EMBL/GenBank/DDBJ whole genome shotgun (WGS) entry which is preliminary data.</text>
</comment>
<evidence type="ECO:0000256" key="1">
    <source>
        <dbReference type="SAM" id="MobiDB-lite"/>
    </source>
</evidence>
<organism evidence="2 3">
    <name type="scientific">Solanum tuberosum</name>
    <name type="common">Potato</name>
    <dbReference type="NCBI Taxonomy" id="4113"/>
    <lineage>
        <taxon>Eukaryota</taxon>
        <taxon>Viridiplantae</taxon>
        <taxon>Streptophyta</taxon>
        <taxon>Embryophyta</taxon>
        <taxon>Tracheophyta</taxon>
        <taxon>Spermatophyta</taxon>
        <taxon>Magnoliopsida</taxon>
        <taxon>eudicotyledons</taxon>
        <taxon>Gunneridae</taxon>
        <taxon>Pentapetalae</taxon>
        <taxon>asterids</taxon>
        <taxon>lamiids</taxon>
        <taxon>Solanales</taxon>
        <taxon>Solanaceae</taxon>
        <taxon>Solanoideae</taxon>
        <taxon>Solaneae</taxon>
        <taxon>Solanum</taxon>
    </lineage>
</organism>
<dbReference type="PANTHER" id="PTHR47481">
    <property type="match status" value="1"/>
</dbReference>
<dbReference type="Proteomes" id="UP000826656">
    <property type="component" value="Unassembled WGS sequence"/>
</dbReference>